<gene>
    <name evidence="9" type="primary">STB5</name>
    <name evidence="9" type="ORF">BN1211_0956</name>
    <name evidence="10" type="ORF">CYBJADRAFT_165617</name>
</gene>
<dbReference type="OMA" id="RTFPVCS"/>
<keyword evidence="2" id="KW-0479">Metal-binding</keyword>
<dbReference type="GO" id="GO:0005634">
    <property type="term" value="C:nucleus"/>
    <property type="evidence" value="ECO:0007669"/>
    <property type="project" value="UniProtKB-SubCell"/>
</dbReference>
<dbReference type="InterPro" id="IPR007219">
    <property type="entry name" value="XnlR_reg_dom"/>
</dbReference>
<dbReference type="GO" id="GO:0000981">
    <property type="term" value="F:DNA-binding transcription factor activity, RNA polymerase II-specific"/>
    <property type="evidence" value="ECO:0007669"/>
    <property type="project" value="InterPro"/>
</dbReference>
<dbReference type="PROSITE" id="PS00463">
    <property type="entry name" value="ZN2_CY6_FUNGAL_1"/>
    <property type="match status" value="1"/>
</dbReference>
<dbReference type="CDD" id="cd00067">
    <property type="entry name" value="GAL4"/>
    <property type="match status" value="1"/>
</dbReference>
<dbReference type="GO" id="GO:0045944">
    <property type="term" value="P:positive regulation of transcription by RNA polymerase II"/>
    <property type="evidence" value="ECO:0007669"/>
    <property type="project" value="TreeGrafter"/>
</dbReference>
<dbReference type="GO" id="GO:0043565">
    <property type="term" value="F:sequence-specific DNA binding"/>
    <property type="evidence" value="ECO:0007669"/>
    <property type="project" value="TreeGrafter"/>
</dbReference>
<evidence type="ECO:0000256" key="1">
    <source>
        <dbReference type="ARBA" id="ARBA00004123"/>
    </source>
</evidence>
<evidence type="ECO:0000313" key="9">
    <source>
        <dbReference type="EMBL" id="CEP20969.1"/>
    </source>
</evidence>
<keyword evidence="6" id="KW-0804">Transcription</keyword>
<name>A0A0H5CAS0_CYBJN</name>
<dbReference type="CDD" id="cd12148">
    <property type="entry name" value="fungal_TF_MHR"/>
    <property type="match status" value="1"/>
</dbReference>
<dbReference type="GO" id="GO:0006351">
    <property type="term" value="P:DNA-templated transcription"/>
    <property type="evidence" value="ECO:0007669"/>
    <property type="project" value="InterPro"/>
</dbReference>
<sequence>MQSHTESQTRPFHKLVFKPHTQKRTINKQLLAELDAQPPQKTIACQRCRKLRKKCSKHLPSCFTCVKMGEKCEYSDSKAVDTSNIQQPQQQSAQPQNYHFQIRPPQQSVPQLLPSLKDQLNNTHSSKDVNPSSAVCVNDNNKLPPIRLPPINHAQLQHVQLISQQQQKQQEQSKLKKSQRTVDIQNALLSTLINLGKENLLPTELDSEPLMIPREDALKYTANFFEHFYTLVPFLHKQQILKSFQSANLFNILNPPQNSTPLEMRKSFQLYLILTIGFKNMSNSNLLSKGEIESHSRIFSIRPLTEWIIRCMSFRTHEDIECMVLLVIDSYFTKNCLSTSNITNLLTGLILRYHYHRKLSNRESKNYSELAKEQRYRLFWSTYIIDRTVANYLNKPVTLSDELISTPLPSQLSLEDFKDEQGLTETLRLIIKLKQLEGDIFNEVHSVAVLKKRDLSIAEKQDQVLTPLRNRLDEWLFNTTGPQELLKSRLYFSTMYYNSLTLVYRPSYLIPHPEGDSMVKLSKSVLQNLTYTYNLTLSKSLFSVNWLTFFRILVIFKTLLRCLQHEYIVLEESKTEINLCVEILKNFENENNADWSFIKEITLIFQRLLKLSFQASSREEVSHEISYGSSRLEDILKDNSVGCRLDDRIEEEYDV</sequence>
<keyword evidence="3" id="KW-0862">Zinc</keyword>
<evidence type="ECO:0000256" key="3">
    <source>
        <dbReference type="ARBA" id="ARBA00022833"/>
    </source>
</evidence>
<organism evidence="9 11">
    <name type="scientific">Cyberlindnera jadinii (strain ATCC 18201 / CBS 1600 / BCRC 20928 / JCM 3617 / NBRC 0987 / NRRL Y-1542)</name>
    <name type="common">Torula yeast</name>
    <name type="synonym">Candida utilis</name>
    <dbReference type="NCBI Taxonomy" id="983966"/>
    <lineage>
        <taxon>Eukaryota</taxon>
        <taxon>Fungi</taxon>
        <taxon>Dikarya</taxon>
        <taxon>Ascomycota</taxon>
        <taxon>Saccharomycotina</taxon>
        <taxon>Saccharomycetes</taxon>
        <taxon>Phaffomycetales</taxon>
        <taxon>Phaffomycetaceae</taxon>
        <taxon>Cyberlindnera</taxon>
    </lineage>
</organism>
<dbReference type="RefSeq" id="XP_020073356.1">
    <property type="nucleotide sequence ID" value="XM_020214118.1"/>
</dbReference>
<dbReference type="InterPro" id="IPR001138">
    <property type="entry name" value="Zn2Cys6_DnaBD"/>
</dbReference>
<keyword evidence="7" id="KW-0539">Nucleus</keyword>
<evidence type="ECO:0000313" key="11">
    <source>
        <dbReference type="Proteomes" id="UP000038830"/>
    </source>
</evidence>
<protein>
    <submittedName>
        <fullName evidence="9">STB5 protein</fullName>
    </submittedName>
</protein>
<evidence type="ECO:0000313" key="10">
    <source>
        <dbReference type="EMBL" id="ODV76317.1"/>
    </source>
</evidence>
<evidence type="ECO:0000256" key="4">
    <source>
        <dbReference type="ARBA" id="ARBA00023015"/>
    </source>
</evidence>
<dbReference type="Proteomes" id="UP000094389">
    <property type="component" value="Unassembled WGS sequence"/>
</dbReference>
<reference evidence="10 12" key="3">
    <citation type="journal article" date="2016" name="Proc. Natl. Acad. Sci. U.S.A.">
        <title>Comparative genomics of biotechnologically important yeasts.</title>
        <authorList>
            <person name="Riley R."/>
            <person name="Haridas S."/>
            <person name="Wolfe K.H."/>
            <person name="Lopes M.R."/>
            <person name="Hittinger C.T."/>
            <person name="Goeker M."/>
            <person name="Salamov A.A."/>
            <person name="Wisecaver J.H."/>
            <person name="Long T.M."/>
            <person name="Calvey C.H."/>
            <person name="Aerts A.L."/>
            <person name="Barry K.W."/>
            <person name="Choi C."/>
            <person name="Clum A."/>
            <person name="Coughlan A.Y."/>
            <person name="Deshpande S."/>
            <person name="Douglass A.P."/>
            <person name="Hanson S.J."/>
            <person name="Klenk H.-P."/>
            <person name="LaButti K.M."/>
            <person name="Lapidus A."/>
            <person name="Lindquist E.A."/>
            <person name="Lipzen A.M."/>
            <person name="Meier-Kolthoff J.P."/>
            <person name="Ohm R.A."/>
            <person name="Otillar R.P."/>
            <person name="Pangilinan J.L."/>
            <person name="Peng Y."/>
            <person name="Rokas A."/>
            <person name="Rosa C.A."/>
            <person name="Scheuner C."/>
            <person name="Sibirny A.A."/>
            <person name="Slot J.C."/>
            <person name="Stielow J.B."/>
            <person name="Sun H."/>
            <person name="Kurtzman C.P."/>
            <person name="Blackwell M."/>
            <person name="Grigoriev I.V."/>
            <person name="Jeffries T.W."/>
        </authorList>
    </citation>
    <scope>NUCLEOTIDE SEQUENCE [LARGE SCALE GENOMIC DNA]</scope>
    <source>
        <strain evidence="12">ATCC 18201 / CBS 1600 / BCRC 20928 / JCM 3617 / NBRC 0987 / NRRL Y-1542</strain>
        <strain evidence="10">NRRL Y-1542</strain>
    </source>
</reference>
<evidence type="ECO:0000259" key="8">
    <source>
        <dbReference type="PROSITE" id="PS50048"/>
    </source>
</evidence>
<dbReference type="EMBL" id="CDQK01000001">
    <property type="protein sequence ID" value="CEP20969.1"/>
    <property type="molecule type" value="Genomic_DNA"/>
</dbReference>
<dbReference type="PANTHER" id="PTHR47782">
    <property type="entry name" value="ZN(II)2CYS6 TRANSCRIPTION FACTOR (EUROFUNG)-RELATED"/>
    <property type="match status" value="1"/>
</dbReference>
<evidence type="ECO:0000256" key="6">
    <source>
        <dbReference type="ARBA" id="ARBA00023163"/>
    </source>
</evidence>
<dbReference type="GO" id="GO:0008270">
    <property type="term" value="F:zinc ion binding"/>
    <property type="evidence" value="ECO:0007669"/>
    <property type="project" value="InterPro"/>
</dbReference>
<proteinExistence type="predicted"/>
<keyword evidence="5" id="KW-0238">DNA-binding</keyword>
<dbReference type="SMART" id="SM00066">
    <property type="entry name" value="GAL4"/>
    <property type="match status" value="1"/>
</dbReference>
<dbReference type="Proteomes" id="UP000038830">
    <property type="component" value="Unassembled WGS sequence"/>
</dbReference>
<dbReference type="SUPFAM" id="SSF57701">
    <property type="entry name" value="Zn2/Cys6 DNA-binding domain"/>
    <property type="match status" value="1"/>
</dbReference>
<evidence type="ECO:0000256" key="2">
    <source>
        <dbReference type="ARBA" id="ARBA00022723"/>
    </source>
</evidence>
<comment type="subcellular location">
    <subcellularLocation>
        <location evidence="1">Nucleus</location>
    </subcellularLocation>
</comment>
<dbReference type="EMBL" id="KV453925">
    <property type="protein sequence ID" value="ODV76317.1"/>
    <property type="molecule type" value="Genomic_DNA"/>
</dbReference>
<dbReference type="InterPro" id="IPR052202">
    <property type="entry name" value="Yeast_MetPath_Reg"/>
</dbReference>
<feature type="domain" description="Zn(2)-C6 fungal-type" evidence="8">
    <location>
        <begin position="44"/>
        <end position="74"/>
    </location>
</feature>
<accession>A0A0H5CAS0</accession>
<reference evidence="9" key="1">
    <citation type="submission" date="2014-12" db="EMBL/GenBank/DDBJ databases">
        <authorList>
            <person name="Jaenicke S."/>
        </authorList>
    </citation>
    <scope>NUCLEOTIDE SEQUENCE [LARGE SCALE GENOMIC DNA]</scope>
    <source>
        <strain evidence="9">CBS1600</strain>
    </source>
</reference>
<reference evidence="11" key="2">
    <citation type="journal article" date="2015" name="J. Biotechnol.">
        <title>The structure of the Cyberlindnera jadinii genome and its relation to Candida utilis analyzed by the occurrence of single nucleotide polymorphisms.</title>
        <authorList>
            <person name="Rupp O."/>
            <person name="Brinkrolf K."/>
            <person name="Buerth C."/>
            <person name="Kunigo M."/>
            <person name="Schneider J."/>
            <person name="Jaenicke S."/>
            <person name="Goesmann A."/>
            <person name="Puehler A."/>
            <person name="Jaeger K.-E."/>
            <person name="Ernst J.F."/>
        </authorList>
    </citation>
    <scope>NUCLEOTIDE SEQUENCE [LARGE SCALE GENOMIC DNA]</scope>
    <source>
        <strain evidence="11">ATCC 18201 / CBS 1600 / BCRC 20928 / JCM 3617 / NBRC 0987 / NRRL Y-1542</strain>
    </source>
</reference>
<dbReference type="SMART" id="SM00906">
    <property type="entry name" value="Fungal_trans"/>
    <property type="match status" value="1"/>
</dbReference>
<evidence type="ECO:0000256" key="5">
    <source>
        <dbReference type="ARBA" id="ARBA00023125"/>
    </source>
</evidence>
<keyword evidence="12" id="KW-1185">Reference proteome</keyword>
<dbReference type="GeneID" id="30988514"/>
<dbReference type="InterPro" id="IPR036864">
    <property type="entry name" value="Zn2-C6_fun-type_DNA-bd_sf"/>
</dbReference>
<accession>A0A1E4S9W0</accession>
<dbReference type="STRING" id="983966.A0A0H5CAS0"/>
<evidence type="ECO:0000313" key="12">
    <source>
        <dbReference type="Proteomes" id="UP000094389"/>
    </source>
</evidence>
<evidence type="ECO:0000256" key="7">
    <source>
        <dbReference type="ARBA" id="ARBA00023242"/>
    </source>
</evidence>
<dbReference type="PROSITE" id="PS50048">
    <property type="entry name" value="ZN2_CY6_FUNGAL_2"/>
    <property type="match status" value="1"/>
</dbReference>
<dbReference type="Pfam" id="PF04082">
    <property type="entry name" value="Fungal_trans"/>
    <property type="match status" value="1"/>
</dbReference>
<dbReference type="Pfam" id="PF00172">
    <property type="entry name" value="Zn_clus"/>
    <property type="match status" value="1"/>
</dbReference>
<keyword evidence="4" id="KW-0805">Transcription regulation</keyword>
<dbReference type="AlphaFoldDB" id="A0A0H5CAS0"/>
<dbReference type="Gene3D" id="4.10.240.10">
    <property type="entry name" value="Zn(2)-C6 fungal-type DNA-binding domain"/>
    <property type="match status" value="1"/>
</dbReference>
<dbReference type="PANTHER" id="PTHR47782:SF7">
    <property type="entry name" value="PROTEIN STB5"/>
    <property type="match status" value="1"/>
</dbReference>
<dbReference type="OrthoDB" id="189997at2759"/>